<evidence type="ECO:0000313" key="9">
    <source>
        <dbReference type="EMBL" id="ETW01382.1"/>
    </source>
</evidence>
<comment type="subcellular location">
    <subcellularLocation>
        <location evidence="2">Nucleus</location>
    </subcellularLocation>
</comment>
<organism evidence="9">
    <name type="scientific">Aphanomyces invadans</name>
    <dbReference type="NCBI Taxonomy" id="157072"/>
    <lineage>
        <taxon>Eukaryota</taxon>
        <taxon>Sar</taxon>
        <taxon>Stramenopiles</taxon>
        <taxon>Oomycota</taxon>
        <taxon>Saprolegniomycetes</taxon>
        <taxon>Saprolegniales</taxon>
        <taxon>Verrucalvaceae</taxon>
        <taxon>Aphanomyces</taxon>
    </lineage>
</organism>
<dbReference type="eggNOG" id="KOG4585">
    <property type="taxonomic scope" value="Eukaryota"/>
</dbReference>
<evidence type="ECO:0000256" key="4">
    <source>
        <dbReference type="ARBA" id="ARBA00022722"/>
    </source>
</evidence>
<dbReference type="GO" id="GO:0016787">
    <property type="term" value="F:hydrolase activity"/>
    <property type="evidence" value="ECO:0007669"/>
    <property type="project" value="UniProtKB-KW"/>
</dbReference>
<feature type="domain" description="DDE Tnp4" evidence="8">
    <location>
        <begin position="173"/>
        <end position="326"/>
    </location>
</feature>
<dbReference type="GO" id="GO:0005634">
    <property type="term" value="C:nucleus"/>
    <property type="evidence" value="ECO:0007669"/>
    <property type="project" value="UniProtKB-SubCell"/>
</dbReference>
<dbReference type="GO" id="GO:0046872">
    <property type="term" value="F:metal ion binding"/>
    <property type="evidence" value="ECO:0007669"/>
    <property type="project" value="UniProtKB-KW"/>
</dbReference>
<keyword evidence="7" id="KW-0539">Nucleus</keyword>
<dbReference type="GO" id="GO:0004518">
    <property type="term" value="F:nuclease activity"/>
    <property type="evidence" value="ECO:0007669"/>
    <property type="project" value="UniProtKB-KW"/>
</dbReference>
<keyword evidence="5" id="KW-0479">Metal-binding</keyword>
<evidence type="ECO:0000256" key="5">
    <source>
        <dbReference type="ARBA" id="ARBA00022723"/>
    </source>
</evidence>
<evidence type="ECO:0000256" key="1">
    <source>
        <dbReference type="ARBA" id="ARBA00001968"/>
    </source>
</evidence>
<dbReference type="Pfam" id="PF13359">
    <property type="entry name" value="DDE_Tnp_4"/>
    <property type="match status" value="1"/>
</dbReference>
<keyword evidence="4" id="KW-0540">Nuclease</keyword>
<keyword evidence="6" id="KW-0378">Hydrolase</keyword>
<dbReference type="EMBL" id="KI913963">
    <property type="protein sequence ID" value="ETW01382.1"/>
    <property type="molecule type" value="Genomic_DNA"/>
</dbReference>
<evidence type="ECO:0000256" key="3">
    <source>
        <dbReference type="ARBA" id="ARBA00006958"/>
    </source>
</evidence>
<dbReference type="STRING" id="157072.A0A024U677"/>
<reference evidence="9" key="1">
    <citation type="submission" date="2013-12" db="EMBL/GenBank/DDBJ databases">
        <title>The Genome Sequence of Aphanomyces invadans NJM9701.</title>
        <authorList>
            <consortium name="The Broad Institute Genomics Platform"/>
            <person name="Russ C."/>
            <person name="Tyler B."/>
            <person name="van West P."/>
            <person name="Dieguez-Uribeondo J."/>
            <person name="Young S.K."/>
            <person name="Zeng Q."/>
            <person name="Gargeya S."/>
            <person name="Fitzgerald M."/>
            <person name="Abouelleil A."/>
            <person name="Alvarado L."/>
            <person name="Chapman S.B."/>
            <person name="Gainer-Dewar J."/>
            <person name="Goldberg J."/>
            <person name="Griggs A."/>
            <person name="Gujja S."/>
            <person name="Hansen M."/>
            <person name="Howarth C."/>
            <person name="Imamovic A."/>
            <person name="Ireland A."/>
            <person name="Larimer J."/>
            <person name="McCowan C."/>
            <person name="Murphy C."/>
            <person name="Pearson M."/>
            <person name="Poon T.W."/>
            <person name="Priest M."/>
            <person name="Roberts A."/>
            <person name="Saif S."/>
            <person name="Shea T."/>
            <person name="Sykes S."/>
            <person name="Wortman J."/>
            <person name="Nusbaum C."/>
            <person name="Birren B."/>
        </authorList>
    </citation>
    <scope>NUCLEOTIDE SEQUENCE [LARGE SCALE GENOMIC DNA]</scope>
    <source>
        <strain evidence="9">NJM9701</strain>
    </source>
</reference>
<evidence type="ECO:0000256" key="2">
    <source>
        <dbReference type="ARBA" id="ARBA00004123"/>
    </source>
</evidence>
<name>A0A024U677_9STRA</name>
<dbReference type="AlphaFoldDB" id="A0A024U677"/>
<protein>
    <recommendedName>
        <fullName evidence="8">DDE Tnp4 domain-containing protein</fullName>
    </recommendedName>
</protein>
<dbReference type="InterPro" id="IPR045249">
    <property type="entry name" value="HARBI1-like"/>
</dbReference>
<dbReference type="VEuPathDB" id="FungiDB:H310_06931"/>
<dbReference type="OrthoDB" id="77362at2759"/>
<evidence type="ECO:0000256" key="7">
    <source>
        <dbReference type="ARBA" id="ARBA00023242"/>
    </source>
</evidence>
<comment type="cofactor">
    <cofactor evidence="1">
        <name>a divalent metal cation</name>
        <dbReference type="ChEBI" id="CHEBI:60240"/>
    </cofactor>
</comment>
<gene>
    <name evidence="9" type="ORF">H310_06931</name>
</gene>
<dbReference type="InterPro" id="IPR027806">
    <property type="entry name" value="HARBI1_dom"/>
</dbReference>
<dbReference type="RefSeq" id="XP_008870380.1">
    <property type="nucleotide sequence ID" value="XM_008872158.1"/>
</dbReference>
<comment type="similarity">
    <text evidence="3">Belongs to the HARBI1 family.</text>
</comment>
<dbReference type="GeneID" id="20083981"/>
<dbReference type="PANTHER" id="PTHR22930">
    <property type="match status" value="1"/>
</dbReference>
<proteinExistence type="inferred from homology"/>
<dbReference type="PANTHER" id="PTHR22930:SF85">
    <property type="entry name" value="GH03217P-RELATED"/>
    <property type="match status" value="1"/>
</dbReference>
<accession>A0A024U677</accession>
<evidence type="ECO:0000259" key="8">
    <source>
        <dbReference type="Pfam" id="PF13359"/>
    </source>
</evidence>
<evidence type="ECO:0000256" key="6">
    <source>
        <dbReference type="ARBA" id="ARBA00022801"/>
    </source>
</evidence>
<sequence>MVASAMDGLKGVVAAVAAVVCAVCISLATSSNSSSKYNILTITNVNFDDMLGDPRYEQWFRDNLRCDQRAFCKIVVWLRRRMPKYSRRRSVHSFEKKVAVFLYFLGSEGGYRETAGAFGMAKSWCVTVVSTFVNVVSSNANKWIHFPTDSRAWHRIERSFYKMQRIPGVVGAVDGTLIDIQRPLDYDGFYNRNGDPSLNVQAIVDSRMVFMSVDIRPGSFSDKKIWKVSVVGQTIRRLLPTGCFLLGDSGYTLLPWLLTPFLPHEEGGMLTNVQNHFNFRLSSTRMIVECAFGRLKERFRILKTVMNEKSLEQTVAVTTTCFVLHNMLIHFNDGLFSEPCPRRDRNLYFQPADPSETETNPLIRKTAVLKRRGIASI</sequence>